<dbReference type="InterPro" id="IPR011333">
    <property type="entry name" value="SKP1/BTB/POZ_sf"/>
</dbReference>
<dbReference type="InterPro" id="IPR052953">
    <property type="entry name" value="Ser-rich/MCO-related"/>
</dbReference>
<dbReference type="InterPro" id="IPR000210">
    <property type="entry name" value="BTB/POZ_dom"/>
</dbReference>
<reference evidence="4" key="1">
    <citation type="submission" date="2022-08" db="EMBL/GenBank/DDBJ databases">
        <authorList>
            <person name="Kallberg Y."/>
            <person name="Tangrot J."/>
            <person name="Rosling A."/>
        </authorList>
    </citation>
    <scope>NUCLEOTIDE SEQUENCE</scope>
    <source>
        <strain evidence="4">Wild A</strain>
    </source>
</reference>
<feature type="domain" description="BTB" evidence="3">
    <location>
        <begin position="155"/>
        <end position="226"/>
    </location>
</feature>
<gene>
    <name evidence="4" type="ORF">FWILDA_LOCUS4523</name>
</gene>
<keyword evidence="1" id="KW-0479">Metal-binding</keyword>
<keyword evidence="2" id="KW-0186">Copper</keyword>
<dbReference type="OrthoDB" id="2361895at2759"/>
<evidence type="ECO:0000313" key="5">
    <source>
        <dbReference type="Proteomes" id="UP001153678"/>
    </source>
</evidence>
<dbReference type="GO" id="GO:0005507">
    <property type="term" value="F:copper ion binding"/>
    <property type="evidence" value="ECO:0007669"/>
    <property type="project" value="InterPro"/>
</dbReference>
<dbReference type="AlphaFoldDB" id="A0A9W4SI21"/>
<dbReference type="Proteomes" id="UP001153678">
    <property type="component" value="Unassembled WGS sequence"/>
</dbReference>
<dbReference type="EMBL" id="CAMKVN010000686">
    <property type="protein sequence ID" value="CAI2170323.1"/>
    <property type="molecule type" value="Genomic_DNA"/>
</dbReference>
<comment type="caution">
    <text evidence="4">The sequence shown here is derived from an EMBL/GenBank/DDBJ whole genome shotgun (WGS) entry which is preliminary data.</text>
</comment>
<dbReference type="InterPro" id="IPR008972">
    <property type="entry name" value="Cupredoxin"/>
</dbReference>
<dbReference type="Pfam" id="PF00651">
    <property type="entry name" value="BTB"/>
    <property type="match status" value="1"/>
</dbReference>
<accession>A0A9W4SI21</accession>
<dbReference type="GO" id="GO:0009055">
    <property type="term" value="F:electron transfer activity"/>
    <property type="evidence" value="ECO:0007669"/>
    <property type="project" value="InterPro"/>
</dbReference>
<name>A0A9W4SI21_9GLOM</name>
<dbReference type="SUPFAM" id="SSF49503">
    <property type="entry name" value="Cupredoxins"/>
    <property type="match status" value="1"/>
</dbReference>
<dbReference type="Gene3D" id="3.30.710.10">
    <property type="entry name" value="Potassium Channel Kv1.1, Chain A"/>
    <property type="match status" value="1"/>
</dbReference>
<proteinExistence type="predicted"/>
<dbReference type="Gene3D" id="2.60.40.420">
    <property type="entry name" value="Cupredoxins - blue copper proteins"/>
    <property type="match status" value="1"/>
</dbReference>
<dbReference type="SUPFAM" id="SSF54695">
    <property type="entry name" value="POZ domain"/>
    <property type="match status" value="1"/>
</dbReference>
<evidence type="ECO:0000256" key="2">
    <source>
        <dbReference type="ARBA" id="ARBA00023008"/>
    </source>
</evidence>
<dbReference type="SMART" id="SM00225">
    <property type="entry name" value="BTB"/>
    <property type="match status" value="1"/>
</dbReference>
<dbReference type="InterPro" id="IPR000923">
    <property type="entry name" value="BlueCu_1"/>
</dbReference>
<evidence type="ECO:0000313" key="4">
    <source>
        <dbReference type="EMBL" id="CAI2170323.1"/>
    </source>
</evidence>
<dbReference type="PANTHER" id="PTHR34883:SF17">
    <property type="entry name" value="CUPREDOXIN"/>
    <property type="match status" value="1"/>
</dbReference>
<dbReference type="PANTHER" id="PTHR34883">
    <property type="entry name" value="SERINE-RICH PROTEIN, PUTATIVE-RELATED-RELATED"/>
    <property type="match status" value="1"/>
</dbReference>
<sequence>MAHQINIVKLITLGIAFSLIVTYVYAETKIVKVGGNGLLKFVPQNITAVKGDVIRWEFEGGMHNVVQSDGLGSCELSQMENTFKSTTNPVNGFELQITDTKATLYYLCSVGTHCMNGMWGVIYVGGTEPTPIVDAATPTSAPSSSAVRFVDSDEYNVIIKVGQGESLKTFNAHSVILKAQSPYFLSSLKNCEKRDDKFLFEKPNVSPKVFDVILKYIYSGSISLVNFNSGELMDVLVTANEFILNELVSHIENILLASTNEWPKYCDKTIQEKPSTLLESGDSALLDESVLKMLLEKKIFKFKEIETWTQENFMRLKETLIPCISSIRFSLCTSDEFFDHVKPFKKVFDDDFYGFILKIQIQFPKARSIQNNRKYKYPFNGLKRVK</sequence>
<dbReference type="PROSITE" id="PS50097">
    <property type="entry name" value="BTB"/>
    <property type="match status" value="1"/>
</dbReference>
<dbReference type="Pfam" id="PF00127">
    <property type="entry name" value="Copper-bind"/>
    <property type="match status" value="1"/>
</dbReference>
<dbReference type="CDD" id="cd18186">
    <property type="entry name" value="BTB_POZ_ZBTB_KLHL-like"/>
    <property type="match status" value="1"/>
</dbReference>
<evidence type="ECO:0000256" key="1">
    <source>
        <dbReference type="ARBA" id="ARBA00022723"/>
    </source>
</evidence>
<protein>
    <submittedName>
        <fullName evidence="4">14648_t:CDS:1</fullName>
    </submittedName>
</protein>
<evidence type="ECO:0000259" key="3">
    <source>
        <dbReference type="PROSITE" id="PS50097"/>
    </source>
</evidence>
<keyword evidence="5" id="KW-1185">Reference proteome</keyword>
<organism evidence="4 5">
    <name type="scientific">Funneliformis geosporum</name>
    <dbReference type="NCBI Taxonomy" id="1117311"/>
    <lineage>
        <taxon>Eukaryota</taxon>
        <taxon>Fungi</taxon>
        <taxon>Fungi incertae sedis</taxon>
        <taxon>Mucoromycota</taxon>
        <taxon>Glomeromycotina</taxon>
        <taxon>Glomeromycetes</taxon>
        <taxon>Glomerales</taxon>
        <taxon>Glomeraceae</taxon>
        <taxon>Funneliformis</taxon>
    </lineage>
</organism>